<evidence type="ECO:0000313" key="7">
    <source>
        <dbReference type="EMBL" id="BBY30062.1"/>
    </source>
</evidence>
<feature type="domain" description="Major facilitator superfamily (MFS) profile" evidence="6">
    <location>
        <begin position="214"/>
        <end position="399"/>
    </location>
</feature>
<dbReference type="InterPro" id="IPR036259">
    <property type="entry name" value="MFS_trans_sf"/>
</dbReference>
<accession>A0A7I7QUV6</accession>
<protein>
    <submittedName>
        <fullName evidence="7">MFS transporter</fullName>
    </submittedName>
</protein>
<comment type="subcellular location">
    <subcellularLocation>
        <location evidence="1">Cell membrane</location>
        <topology evidence="1">Multi-pass membrane protein</topology>
    </subcellularLocation>
</comment>
<dbReference type="InterPro" id="IPR020846">
    <property type="entry name" value="MFS_dom"/>
</dbReference>
<dbReference type="InterPro" id="IPR051788">
    <property type="entry name" value="MFS_Transporter"/>
</dbReference>
<dbReference type="Pfam" id="PF07690">
    <property type="entry name" value="MFS_1"/>
    <property type="match status" value="1"/>
</dbReference>
<keyword evidence="2 5" id="KW-0812">Transmembrane</keyword>
<keyword evidence="8" id="KW-1185">Reference proteome</keyword>
<feature type="transmembrane region" description="Helical" evidence="5">
    <location>
        <begin position="284"/>
        <end position="303"/>
    </location>
</feature>
<sequence>MAGDGMDATQDRMTRRARMATAAQFLTNGALFANLAPRLPEIKTDLALSNTTYGIVVAAFPAGALAAGLTAGALIRRFTSARMALAGTAGIAVMTAVAAVSPSAVLVAVALFLGGACDAITDVAQNTQGLRVQRSYGRSIINSLHAIWSIGAVLGSAMAAAAIALAVPREIHLAVTAVLFTAVAAVGYRFLLKGSDADGEETAAAARAGGAGRRVYGILVLLVLLAMAGAVVEDAGSSWATLYLRDDLGAAGAVAVLGYIALLSFQFVGRMVGDRVVDRFGERAVARAGGLIVTIGMGAALLFPSVPSTIAGFAAAGIGIATVIPAAMHGADRLPGLRPGSGLTVVAWLMRVGFVGAPPLVGALSDATSLRAALLIVPVVGLVVVAASGALSGRRSPVR</sequence>
<feature type="transmembrane region" description="Helical" evidence="5">
    <location>
        <begin position="340"/>
        <end position="360"/>
    </location>
</feature>
<dbReference type="Proteomes" id="UP000467193">
    <property type="component" value="Chromosome"/>
</dbReference>
<feature type="transmembrane region" description="Helical" evidence="5">
    <location>
        <begin position="309"/>
        <end position="328"/>
    </location>
</feature>
<gene>
    <name evidence="7" type="ORF">MSEDJ_41580</name>
</gene>
<feature type="transmembrane region" description="Helical" evidence="5">
    <location>
        <begin position="145"/>
        <end position="167"/>
    </location>
</feature>
<keyword evidence="3 5" id="KW-1133">Transmembrane helix</keyword>
<feature type="transmembrane region" description="Helical" evidence="5">
    <location>
        <begin position="173"/>
        <end position="192"/>
    </location>
</feature>
<dbReference type="PROSITE" id="PS50850">
    <property type="entry name" value="MFS"/>
    <property type="match status" value="1"/>
</dbReference>
<evidence type="ECO:0000256" key="4">
    <source>
        <dbReference type="ARBA" id="ARBA00023136"/>
    </source>
</evidence>
<keyword evidence="4 5" id="KW-0472">Membrane</keyword>
<dbReference type="Gene3D" id="1.20.1250.20">
    <property type="entry name" value="MFS general substrate transporter like domains"/>
    <property type="match status" value="2"/>
</dbReference>
<feature type="transmembrane region" description="Helical" evidence="5">
    <location>
        <begin position="372"/>
        <end position="391"/>
    </location>
</feature>
<feature type="transmembrane region" description="Helical" evidence="5">
    <location>
        <begin position="51"/>
        <end position="75"/>
    </location>
</feature>
<evidence type="ECO:0000256" key="1">
    <source>
        <dbReference type="ARBA" id="ARBA00004651"/>
    </source>
</evidence>
<organism evidence="7 8">
    <name type="scientific">Mycolicibacterium sediminis</name>
    <dbReference type="NCBI Taxonomy" id="1286180"/>
    <lineage>
        <taxon>Bacteria</taxon>
        <taxon>Bacillati</taxon>
        <taxon>Actinomycetota</taxon>
        <taxon>Actinomycetes</taxon>
        <taxon>Mycobacteriales</taxon>
        <taxon>Mycobacteriaceae</taxon>
        <taxon>Mycolicibacterium</taxon>
    </lineage>
</organism>
<evidence type="ECO:0000256" key="5">
    <source>
        <dbReference type="SAM" id="Phobius"/>
    </source>
</evidence>
<dbReference type="SUPFAM" id="SSF103473">
    <property type="entry name" value="MFS general substrate transporter"/>
    <property type="match status" value="1"/>
</dbReference>
<feature type="transmembrane region" description="Helical" evidence="5">
    <location>
        <begin position="252"/>
        <end position="272"/>
    </location>
</feature>
<dbReference type="AlphaFoldDB" id="A0A7I7QUV6"/>
<reference evidence="7 8" key="1">
    <citation type="journal article" date="2019" name="Emerg. Microbes Infect.">
        <title>Comprehensive subspecies identification of 175 nontuberculous mycobacteria species based on 7547 genomic profiles.</title>
        <authorList>
            <person name="Matsumoto Y."/>
            <person name="Kinjo T."/>
            <person name="Motooka D."/>
            <person name="Nabeya D."/>
            <person name="Jung N."/>
            <person name="Uechi K."/>
            <person name="Horii T."/>
            <person name="Iida T."/>
            <person name="Fujita J."/>
            <person name="Nakamura S."/>
        </authorList>
    </citation>
    <scope>NUCLEOTIDE SEQUENCE [LARGE SCALE GENOMIC DNA]</scope>
    <source>
        <strain evidence="7 8">JCM 17899</strain>
    </source>
</reference>
<dbReference type="EMBL" id="AP022588">
    <property type="protein sequence ID" value="BBY30062.1"/>
    <property type="molecule type" value="Genomic_DNA"/>
</dbReference>
<evidence type="ECO:0000313" key="8">
    <source>
        <dbReference type="Proteomes" id="UP000467193"/>
    </source>
</evidence>
<dbReference type="GO" id="GO:0022857">
    <property type="term" value="F:transmembrane transporter activity"/>
    <property type="evidence" value="ECO:0007669"/>
    <property type="project" value="InterPro"/>
</dbReference>
<proteinExistence type="predicted"/>
<dbReference type="KEGG" id="msei:MSEDJ_41580"/>
<dbReference type="PANTHER" id="PTHR23514:SF13">
    <property type="entry name" value="INNER MEMBRANE PROTEIN YBJJ"/>
    <property type="match status" value="1"/>
</dbReference>
<evidence type="ECO:0000259" key="6">
    <source>
        <dbReference type="PROSITE" id="PS50850"/>
    </source>
</evidence>
<evidence type="ECO:0000256" key="2">
    <source>
        <dbReference type="ARBA" id="ARBA00022692"/>
    </source>
</evidence>
<name>A0A7I7QUV6_9MYCO</name>
<dbReference type="CDD" id="cd17393">
    <property type="entry name" value="MFS_MosC_like"/>
    <property type="match status" value="1"/>
</dbReference>
<feature type="transmembrane region" description="Helical" evidence="5">
    <location>
        <begin position="213"/>
        <end position="232"/>
    </location>
</feature>
<dbReference type="GO" id="GO:0005886">
    <property type="term" value="C:plasma membrane"/>
    <property type="evidence" value="ECO:0007669"/>
    <property type="project" value="UniProtKB-SubCell"/>
</dbReference>
<dbReference type="PANTHER" id="PTHR23514">
    <property type="entry name" value="BYPASS OF STOP CODON PROTEIN 6"/>
    <property type="match status" value="1"/>
</dbReference>
<dbReference type="InterPro" id="IPR011701">
    <property type="entry name" value="MFS"/>
</dbReference>
<evidence type="ECO:0000256" key="3">
    <source>
        <dbReference type="ARBA" id="ARBA00022989"/>
    </source>
</evidence>